<organism evidence="1 2">
    <name type="scientific">Sabulicella glaciei</name>
    <dbReference type="NCBI Taxonomy" id="2984948"/>
    <lineage>
        <taxon>Bacteria</taxon>
        <taxon>Pseudomonadati</taxon>
        <taxon>Pseudomonadota</taxon>
        <taxon>Alphaproteobacteria</taxon>
        <taxon>Acetobacterales</taxon>
        <taxon>Acetobacteraceae</taxon>
        <taxon>Sabulicella</taxon>
    </lineage>
</organism>
<name>A0ABT3P209_9PROT</name>
<comment type="caution">
    <text evidence="1">The sequence shown here is derived from an EMBL/GenBank/DDBJ whole genome shotgun (WGS) entry which is preliminary data.</text>
</comment>
<protein>
    <submittedName>
        <fullName evidence="1">Uncharacterized protein</fullName>
    </submittedName>
</protein>
<dbReference type="Proteomes" id="UP001526430">
    <property type="component" value="Unassembled WGS sequence"/>
</dbReference>
<evidence type="ECO:0000313" key="2">
    <source>
        <dbReference type="Proteomes" id="UP001526430"/>
    </source>
</evidence>
<sequence>MNTHLISYDLREQGREYQRLYDCLKNWRAVRVLESVWLLQTSRDAEEIWDDLQGYVDRNDALFVARLTGEVVWHGILNSQPVEQIIAAQPAF</sequence>
<gene>
    <name evidence="1" type="ORF">OF850_22915</name>
</gene>
<evidence type="ECO:0000313" key="1">
    <source>
        <dbReference type="EMBL" id="MCW8088437.1"/>
    </source>
</evidence>
<proteinExistence type="predicted"/>
<accession>A0ABT3P209</accession>
<dbReference type="RefSeq" id="WP_301592673.1">
    <property type="nucleotide sequence ID" value="NZ_JAPFQI010000038.1"/>
</dbReference>
<dbReference type="EMBL" id="JAPFQI010000038">
    <property type="protein sequence ID" value="MCW8088437.1"/>
    <property type="molecule type" value="Genomic_DNA"/>
</dbReference>
<keyword evidence="2" id="KW-1185">Reference proteome</keyword>
<reference evidence="1 2" key="1">
    <citation type="submission" date="2022-10" db="EMBL/GenBank/DDBJ databases">
        <title>Roseococcus glaciei nov., sp. nov., isolated from glacier.</title>
        <authorList>
            <person name="Liu Q."/>
            <person name="Xin Y.-H."/>
        </authorList>
    </citation>
    <scope>NUCLEOTIDE SEQUENCE [LARGE SCALE GENOMIC DNA]</scope>
    <source>
        <strain evidence="1 2">MDT2-1-1</strain>
    </source>
</reference>